<keyword evidence="4 7" id="KW-0812">Transmembrane</keyword>
<dbReference type="Gene3D" id="1.10.287.1260">
    <property type="match status" value="1"/>
</dbReference>
<dbReference type="PANTHER" id="PTHR30566">
    <property type="entry name" value="YNAI-RELATED MECHANOSENSITIVE ION CHANNEL"/>
    <property type="match status" value="1"/>
</dbReference>
<dbReference type="Gene3D" id="2.30.30.60">
    <property type="match status" value="1"/>
</dbReference>
<dbReference type="SUPFAM" id="SSF82689">
    <property type="entry name" value="Mechanosensitive channel protein MscS (YggB), C-terminal domain"/>
    <property type="match status" value="1"/>
</dbReference>
<name>A0ABU6JID2_9BURK</name>
<feature type="transmembrane region" description="Helical" evidence="7">
    <location>
        <begin position="12"/>
        <end position="33"/>
    </location>
</feature>
<dbReference type="InterPro" id="IPR006685">
    <property type="entry name" value="MscS_channel_2nd"/>
</dbReference>
<evidence type="ECO:0000256" key="4">
    <source>
        <dbReference type="ARBA" id="ARBA00022692"/>
    </source>
</evidence>
<sequence>MSHLDFVSYDAALAIIVCLAMLSALLLLKGFIVRYLRKIAHERPIPMLKYAEQIAAGTRLPFFAGIALLAGVSQIELSPANARWLGYGWIIILVSQIALWGNRIITVAIQNAFVKQRDTDPASATHLMIAGLVGRIVLWSTAALAILDNLGFNITTVVASLGIGGIAVALAVQNILGDIFSSVSIAMDKPFVIGDFIVVDSYMGTVEYVGMKTTRLRSLGGEQIIFSNAELLKNRIRNYKRMQERRVLFEFGIAYETPLEEIERLPQTLMEIISASYLETRFDRAHFKGYGDSALQFEVVYYVLDPDYNKYMDIQQEINLALLAALRERNIEFAYPTRTLHIASAPKDAIASRIAEKLVA</sequence>
<dbReference type="InterPro" id="IPR010920">
    <property type="entry name" value="LSM_dom_sf"/>
</dbReference>
<gene>
    <name evidence="11" type="ORF">RY831_28830</name>
</gene>
<dbReference type="InterPro" id="IPR023408">
    <property type="entry name" value="MscS_beta-dom_sf"/>
</dbReference>
<evidence type="ECO:0000259" key="9">
    <source>
        <dbReference type="Pfam" id="PF21082"/>
    </source>
</evidence>
<evidence type="ECO:0000256" key="2">
    <source>
        <dbReference type="ARBA" id="ARBA00008017"/>
    </source>
</evidence>
<dbReference type="Pfam" id="PF00924">
    <property type="entry name" value="MS_channel_2nd"/>
    <property type="match status" value="1"/>
</dbReference>
<evidence type="ECO:0000256" key="3">
    <source>
        <dbReference type="ARBA" id="ARBA00022475"/>
    </source>
</evidence>
<dbReference type="InterPro" id="IPR049142">
    <property type="entry name" value="MS_channel_1st"/>
</dbReference>
<dbReference type="InterPro" id="IPR011014">
    <property type="entry name" value="MscS_channel_TM-2"/>
</dbReference>
<feature type="domain" description="Mechanosensitive ion channel transmembrane helices 2/3" evidence="10">
    <location>
        <begin position="135"/>
        <end position="173"/>
    </location>
</feature>
<evidence type="ECO:0000256" key="6">
    <source>
        <dbReference type="ARBA" id="ARBA00023136"/>
    </source>
</evidence>
<dbReference type="InterPro" id="IPR049278">
    <property type="entry name" value="MS_channel_C"/>
</dbReference>
<proteinExistence type="inferred from homology"/>
<comment type="similarity">
    <text evidence="2">Belongs to the MscS (TC 1.A.23) family.</text>
</comment>
<accession>A0ABU6JID2</accession>
<organism evidence="11 12">
    <name type="scientific">Noviherbaspirillum album</name>
    <dbReference type="NCBI Taxonomy" id="3080276"/>
    <lineage>
        <taxon>Bacteria</taxon>
        <taxon>Pseudomonadati</taxon>
        <taxon>Pseudomonadota</taxon>
        <taxon>Betaproteobacteria</taxon>
        <taxon>Burkholderiales</taxon>
        <taxon>Oxalobacteraceae</taxon>
        <taxon>Noviherbaspirillum</taxon>
    </lineage>
</organism>
<dbReference type="Pfam" id="PF21082">
    <property type="entry name" value="MS_channel_3rd"/>
    <property type="match status" value="1"/>
</dbReference>
<dbReference type="RefSeq" id="WP_326509790.1">
    <property type="nucleotide sequence ID" value="NZ_JAWIIV010000045.1"/>
</dbReference>
<feature type="transmembrane region" description="Helical" evidence="7">
    <location>
        <begin position="54"/>
        <end position="72"/>
    </location>
</feature>
<evidence type="ECO:0000256" key="7">
    <source>
        <dbReference type="SAM" id="Phobius"/>
    </source>
</evidence>
<evidence type="ECO:0000256" key="5">
    <source>
        <dbReference type="ARBA" id="ARBA00022989"/>
    </source>
</evidence>
<keyword evidence="3" id="KW-1003">Cell membrane</keyword>
<dbReference type="SUPFAM" id="SSF50182">
    <property type="entry name" value="Sm-like ribonucleoproteins"/>
    <property type="match status" value="1"/>
</dbReference>
<dbReference type="InterPro" id="IPR011066">
    <property type="entry name" value="MscS_channel_C_sf"/>
</dbReference>
<feature type="domain" description="Mechanosensitive ion channel MscS C-terminal" evidence="9">
    <location>
        <begin position="248"/>
        <end position="333"/>
    </location>
</feature>
<comment type="caution">
    <text evidence="11">The sequence shown here is derived from an EMBL/GenBank/DDBJ whole genome shotgun (WGS) entry which is preliminary data.</text>
</comment>
<evidence type="ECO:0000256" key="1">
    <source>
        <dbReference type="ARBA" id="ARBA00004651"/>
    </source>
</evidence>
<feature type="transmembrane region" description="Helical" evidence="7">
    <location>
        <begin position="84"/>
        <end position="105"/>
    </location>
</feature>
<keyword evidence="5 7" id="KW-1133">Transmembrane helix</keyword>
<dbReference type="Gene3D" id="3.30.70.100">
    <property type="match status" value="1"/>
</dbReference>
<evidence type="ECO:0000313" key="11">
    <source>
        <dbReference type="EMBL" id="MEC4723168.1"/>
    </source>
</evidence>
<dbReference type="Pfam" id="PF21088">
    <property type="entry name" value="MS_channel_1st"/>
    <property type="match status" value="1"/>
</dbReference>
<dbReference type="EMBL" id="JAWIIV010000045">
    <property type="protein sequence ID" value="MEC4723168.1"/>
    <property type="molecule type" value="Genomic_DNA"/>
</dbReference>
<dbReference type="PANTHER" id="PTHR30566:SF25">
    <property type="entry name" value="INNER MEMBRANE PROTEIN"/>
    <property type="match status" value="1"/>
</dbReference>
<dbReference type="SUPFAM" id="SSF82861">
    <property type="entry name" value="Mechanosensitive channel protein MscS (YggB), transmembrane region"/>
    <property type="match status" value="1"/>
</dbReference>
<evidence type="ECO:0000313" key="12">
    <source>
        <dbReference type="Proteomes" id="UP001352263"/>
    </source>
</evidence>
<feature type="transmembrane region" description="Helical" evidence="7">
    <location>
        <begin position="152"/>
        <end position="172"/>
    </location>
</feature>
<keyword evidence="6 7" id="KW-0472">Membrane</keyword>
<keyword evidence="12" id="KW-1185">Reference proteome</keyword>
<dbReference type="Proteomes" id="UP001352263">
    <property type="component" value="Unassembled WGS sequence"/>
</dbReference>
<evidence type="ECO:0000259" key="8">
    <source>
        <dbReference type="Pfam" id="PF00924"/>
    </source>
</evidence>
<protein>
    <submittedName>
        <fullName evidence="11">Mechanosensitive ion channel family protein</fullName>
    </submittedName>
</protein>
<feature type="transmembrane region" description="Helical" evidence="7">
    <location>
        <begin position="126"/>
        <end position="146"/>
    </location>
</feature>
<evidence type="ECO:0000259" key="10">
    <source>
        <dbReference type="Pfam" id="PF21088"/>
    </source>
</evidence>
<comment type="subcellular location">
    <subcellularLocation>
        <location evidence="1">Cell membrane</location>
        <topology evidence="1">Multi-pass membrane protein</topology>
    </subcellularLocation>
</comment>
<feature type="domain" description="Mechanosensitive ion channel MscS" evidence="8">
    <location>
        <begin position="174"/>
        <end position="241"/>
    </location>
</feature>
<reference evidence="11 12" key="1">
    <citation type="submission" date="2023-10" db="EMBL/GenBank/DDBJ databases">
        <title>Noviherbaspirillum sp. CPCC 100848 genome assembly.</title>
        <authorList>
            <person name="Li X.Y."/>
            <person name="Fang X.M."/>
        </authorList>
    </citation>
    <scope>NUCLEOTIDE SEQUENCE [LARGE SCALE GENOMIC DNA]</scope>
    <source>
        <strain evidence="11 12">CPCC 100848</strain>
    </source>
</reference>